<dbReference type="Gene3D" id="2.70.70.10">
    <property type="entry name" value="Glucose Permease (Domain IIA)"/>
    <property type="match status" value="1"/>
</dbReference>
<sequence>MTKGSGAAAGALAVAAFLFAPVLIVVLFLGAGGARAAESCGVTGSSVSVGSVPTEVGPFSGKQLENAAAIMKAAKDLGLPAAAQILGVQAAIGESTLNVIDYGDTAGPDSRGLFQQRANGAWGSYSDRMDPYISATNFFRALSNVPGWDQLEPSTAIHRVQRNAVENHYAQFRAPAAEVVKALGGEAAAGMDASGACPSAGGAVLGELSGEWVHPLAGASMTSGYGPRAAPAGTVGGVLANFHYGIDFATPGRAGTIVAVTDMKIVKIRHLDGTFGSGVTGQTTDGKLTIGYYHMESGSLKVKEGDVVAAGTPLGTEGATGNVTGRHLHMEFFPGALPNPMVPINQTTDPAPILKAQGVSF</sequence>
<keyword evidence="2" id="KW-0614">Plasmid</keyword>
<dbReference type="InterPro" id="IPR016047">
    <property type="entry name" value="M23ase_b-sheet_dom"/>
</dbReference>
<reference evidence="2" key="1">
    <citation type="submission" date="2012-01" db="EMBL/GenBank/DDBJ databases">
        <authorList>
            <person name="Summers A.O."/>
            <person name="Wireman J."/>
            <person name="Sale K."/>
        </authorList>
    </citation>
    <scope>NUCLEOTIDE SEQUENCE</scope>
    <source>
        <strain evidence="2">J3-40</strain>
        <plasmid evidence="2">pJ340-69</plasmid>
    </source>
</reference>
<dbReference type="EMBL" id="JQ418528">
    <property type="protein sequence ID" value="AFK89277.1"/>
    <property type="molecule type" value="Genomic_DNA"/>
</dbReference>
<dbReference type="AlphaFoldDB" id="I3W100"/>
<dbReference type="GO" id="GO:0004222">
    <property type="term" value="F:metalloendopeptidase activity"/>
    <property type="evidence" value="ECO:0007669"/>
    <property type="project" value="TreeGrafter"/>
</dbReference>
<protein>
    <submittedName>
        <fullName evidence="2">M23 peptidase domain protein</fullName>
    </submittedName>
</protein>
<geneLocation type="plasmid" evidence="2">
    <name>pJ340-69</name>
</geneLocation>
<dbReference type="Pfam" id="PF01551">
    <property type="entry name" value="Peptidase_M23"/>
    <property type="match status" value="1"/>
</dbReference>
<dbReference type="InterPro" id="IPR050570">
    <property type="entry name" value="Cell_wall_metabolism_enzyme"/>
</dbReference>
<proteinExistence type="predicted"/>
<dbReference type="PANTHER" id="PTHR21666:SF270">
    <property type="entry name" value="MUREIN HYDROLASE ACTIVATOR ENVC"/>
    <property type="match status" value="1"/>
</dbReference>
<dbReference type="PANTHER" id="PTHR21666">
    <property type="entry name" value="PEPTIDASE-RELATED"/>
    <property type="match status" value="1"/>
</dbReference>
<organism evidence="2">
    <name type="scientific">Arthrobacter sp. J3.40</name>
    <dbReference type="NCBI Taxonomy" id="347209"/>
    <lineage>
        <taxon>Bacteria</taxon>
        <taxon>Bacillati</taxon>
        <taxon>Actinomycetota</taxon>
        <taxon>Actinomycetes</taxon>
        <taxon>Micrococcales</taxon>
        <taxon>Micrococcaceae</taxon>
        <taxon>Arthrobacter</taxon>
    </lineage>
</organism>
<evidence type="ECO:0000313" key="2">
    <source>
        <dbReference type="EMBL" id="AFK89277.1"/>
    </source>
</evidence>
<dbReference type="InterPro" id="IPR011055">
    <property type="entry name" value="Dup_hybrid_motif"/>
</dbReference>
<accession>I3W100</accession>
<evidence type="ECO:0000259" key="1">
    <source>
        <dbReference type="Pfam" id="PF01551"/>
    </source>
</evidence>
<dbReference type="CDD" id="cd12797">
    <property type="entry name" value="M23_peptidase"/>
    <property type="match status" value="1"/>
</dbReference>
<dbReference type="SUPFAM" id="SSF51261">
    <property type="entry name" value="Duplicated hybrid motif"/>
    <property type="match status" value="1"/>
</dbReference>
<name>I3W100_9MICC</name>
<feature type="domain" description="M23ase beta-sheet core" evidence="1">
    <location>
        <begin position="242"/>
        <end position="332"/>
    </location>
</feature>